<protein>
    <recommendedName>
        <fullName evidence="2">peptidylprolyl isomerase</fullName>
        <ecNumber evidence="2">5.2.1.8</ecNumber>
    </recommendedName>
</protein>
<evidence type="ECO:0000313" key="9">
    <source>
        <dbReference type="Proteomes" id="UP000658514"/>
    </source>
</evidence>
<sequence length="261" mass="30242">MFKTLNVSQREIIEQLKISCQVPSLLEAIATRKIILNTAKEAGIKVENEELQQAADALRASNRLIKAEDTWNWLQKHHLDLEDFEQIAEINLLSVKLAAHLFAEKVEQYFYENQLNYLAAVTYEVVLEDEDLAWELFYAVTEGEITFQDVTRQHIQNPELRRTGGYRGIKNRHEFKPDIAAAVFVANSPELLKPIVIAQKVHLIWVEEIIQPKLDQQLRIQIISELFADWLKQQISQLEIIPHFESDSYSQPVQELLRIAS</sequence>
<comment type="caution">
    <text evidence="8">The sequence shown here is derived from an EMBL/GenBank/DDBJ whole genome shotgun (WGS) entry which is preliminary data.</text>
</comment>
<evidence type="ECO:0000256" key="5">
    <source>
        <dbReference type="ARBA" id="ARBA00023235"/>
    </source>
</evidence>
<dbReference type="SUPFAM" id="SSF54534">
    <property type="entry name" value="FKBP-like"/>
    <property type="match status" value="1"/>
</dbReference>
<keyword evidence="4 6" id="KW-0697">Rotamase</keyword>
<dbReference type="SUPFAM" id="SSF109998">
    <property type="entry name" value="Triger factor/SurA peptide-binding domain-like"/>
    <property type="match status" value="1"/>
</dbReference>
<dbReference type="GO" id="GO:0016853">
    <property type="term" value="F:isomerase activity"/>
    <property type="evidence" value="ECO:0007669"/>
    <property type="project" value="UniProtKB-KW"/>
</dbReference>
<dbReference type="PROSITE" id="PS50198">
    <property type="entry name" value="PPIC_PPIASE_2"/>
    <property type="match status" value="1"/>
</dbReference>
<evidence type="ECO:0000256" key="1">
    <source>
        <dbReference type="ARBA" id="ARBA00000971"/>
    </source>
</evidence>
<evidence type="ECO:0000256" key="2">
    <source>
        <dbReference type="ARBA" id="ARBA00013194"/>
    </source>
</evidence>
<evidence type="ECO:0000259" key="7">
    <source>
        <dbReference type="PROSITE" id="PS50198"/>
    </source>
</evidence>
<reference evidence="8 9" key="1">
    <citation type="journal article" date="2020" name="ISME J.">
        <title>Comparative genomics reveals insights into cyanobacterial evolution and habitat adaptation.</title>
        <authorList>
            <person name="Chen M.Y."/>
            <person name="Teng W.K."/>
            <person name="Zhao L."/>
            <person name="Hu C.X."/>
            <person name="Zhou Y.K."/>
            <person name="Han B.P."/>
            <person name="Song L.R."/>
            <person name="Shu W.S."/>
        </authorList>
    </citation>
    <scope>NUCLEOTIDE SEQUENCE [LARGE SCALE GENOMIC DNA]</scope>
    <source>
        <strain evidence="8 9">FACHB-288</strain>
    </source>
</reference>
<dbReference type="RefSeq" id="WP_190542969.1">
    <property type="nucleotide sequence ID" value="NZ_CAWPNO010000054.1"/>
</dbReference>
<evidence type="ECO:0000256" key="6">
    <source>
        <dbReference type="PROSITE-ProRule" id="PRU00278"/>
    </source>
</evidence>
<accession>A0ABR8ACV2</accession>
<name>A0ABR8ACV2_9CYAN</name>
<dbReference type="InterPro" id="IPR050245">
    <property type="entry name" value="PrsA_foldase"/>
</dbReference>
<dbReference type="EC" id="5.2.1.8" evidence="2"/>
<keyword evidence="5 6" id="KW-0413">Isomerase</keyword>
<evidence type="ECO:0000313" key="8">
    <source>
        <dbReference type="EMBL" id="MBD2196856.1"/>
    </source>
</evidence>
<dbReference type="PANTHER" id="PTHR47245:SF1">
    <property type="entry name" value="FOLDASE PROTEIN PRSA"/>
    <property type="match status" value="1"/>
</dbReference>
<dbReference type="InterPro" id="IPR046357">
    <property type="entry name" value="PPIase_dom_sf"/>
</dbReference>
<keyword evidence="9" id="KW-1185">Reference proteome</keyword>
<dbReference type="Gene3D" id="3.10.50.40">
    <property type="match status" value="1"/>
</dbReference>
<dbReference type="PANTHER" id="PTHR47245">
    <property type="entry name" value="PEPTIDYLPROLYL ISOMERASE"/>
    <property type="match status" value="1"/>
</dbReference>
<comment type="catalytic activity">
    <reaction evidence="1">
        <text>[protein]-peptidylproline (omega=180) = [protein]-peptidylproline (omega=0)</text>
        <dbReference type="Rhea" id="RHEA:16237"/>
        <dbReference type="Rhea" id="RHEA-COMP:10747"/>
        <dbReference type="Rhea" id="RHEA-COMP:10748"/>
        <dbReference type="ChEBI" id="CHEBI:83833"/>
        <dbReference type="ChEBI" id="CHEBI:83834"/>
        <dbReference type="EC" id="5.2.1.8"/>
    </reaction>
</comment>
<evidence type="ECO:0000256" key="3">
    <source>
        <dbReference type="ARBA" id="ARBA00022729"/>
    </source>
</evidence>
<gene>
    <name evidence="8" type="ORF">H6G24_15340</name>
</gene>
<keyword evidence="3" id="KW-0732">Signal</keyword>
<dbReference type="Proteomes" id="UP000658514">
    <property type="component" value="Unassembled WGS sequence"/>
</dbReference>
<organism evidence="8 9">
    <name type="scientific">Calothrix parietina FACHB-288</name>
    <dbReference type="NCBI Taxonomy" id="2692896"/>
    <lineage>
        <taxon>Bacteria</taxon>
        <taxon>Bacillati</taxon>
        <taxon>Cyanobacteriota</taxon>
        <taxon>Cyanophyceae</taxon>
        <taxon>Nostocales</taxon>
        <taxon>Calotrichaceae</taxon>
        <taxon>Calothrix</taxon>
    </lineage>
</organism>
<evidence type="ECO:0000256" key="4">
    <source>
        <dbReference type="ARBA" id="ARBA00023110"/>
    </source>
</evidence>
<proteinExistence type="predicted"/>
<dbReference type="EMBL" id="JACJQH010000022">
    <property type="protein sequence ID" value="MBD2196856.1"/>
    <property type="molecule type" value="Genomic_DNA"/>
</dbReference>
<dbReference type="InterPro" id="IPR027304">
    <property type="entry name" value="Trigger_fact/SurA_dom_sf"/>
</dbReference>
<feature type="domain" description="PpiC" evidence="7">
    <location>
        <begin position="125"/>
        <end position="208"/>
    </location>
</feature>
<dbReference type="InterPro" id="IPR000297">
    <property type="entry name" value="PPIase_PpiC"/>
</dbReference>